<accession>A0A9X4L2L6</accession>
<reference evidence="1" key="1">
    <citation type="submission" date="2022-05" db="EMBL/GenBank/DDBJ databases">
        <title>Comparative genomics of Staphylococcus equorum isolates.</title>
        <authorList>
            <person name="Luelf R.H."/>
        </authorList>
    </citation>
    <scope>NUCLEOTIDE SEQUENCE</scope>
    <source>
        <strain evidence="1">TMW 2.2497</strain>
    </source>
</reference>
<sequence length="197" mass="21861">MSTELPKIGRPATQALNNIGVTTLEKVAQYERTALLGIHGIGPKAIEILHEALIDINLNFNNETESDLPFKLTGDLNCDNAPKRKVMLDFLIGSILVDKAQLFEAVTEDFIWEVPGAIELHGFEAFYDEINEHKFDIASLEVTHNISHGKLGAVHGTQIAQNGDSVYFADFFEFESHSKNAKVKKITSYVIMNEGES</sequence>
<dbReference type="InterPro" id="IPR032710">
    <property type="entry name" value="NTF2-like_dom_sf"/>
</dbReference>
<keyword evidence="1" id="KW-0238">DNA-binding</keyword>
<keyword evidence="2" id="KW-1185">Reference proteome</keyword>
<evidence type="ECO:0000313" key="1">
    <source>
        <dbReference type="EMBL" id="MDG0845655.1"/>
    </source>
</evidence>
<dbReference type="Proteomes" id="UP001152422">
    <property type="component" value="Unassembled WGS sequence"/>
</dbReference>
<organism evidence="1 2">
    <name type="scientific">Staphylococcus equorum</name>
    <dbReference type="NCBI Taxonomy" id="246432"/>
    <lineage>
        <taxon>Bacteria</taxon>
        <taxon>Bacillati</taxon>
        <taxon>Bacillota</taxon>
        <taxon>Bacilli</taxon>
        <taxon>Bacillales</taxon>
        <taxon>Staphylococcaceae</taxon>
        <taxon>Staphylococcus</taxon>
    </lineage>
</organism>
<dbReference type="SUPFAM" id="SSF47789">
    <property type="entry name" value="C-terminal domain of RNA polymerase alpha subunit"/>
    <property type="match status" value="1"/>
</dbReference>
<dbReference type="Gene3D" id="3.10.450.50">
    <property type="match status" value="1"/>
</dbReference>
<dbReference type="GO" id="GO:0003677">
    <property type="term" value="F:DNA binding"/>
    <property type="evidence" value="ECO:0007669"/>
    <property type="project" value="UniProtKB-KW"/>
</dbReference>
<dbReference type="Gene3D" id="1.10.150.20">
    <property type="entry name" value="5' to 3' exonuclease, C-terminal subdomain"/>
    <property type="match status" value="1"/>
</dbReference>
<dbReference type="EMBL" id="JAMBQA010000002">
    <property type="protein sequence ID" value="MDG0845655.1"/>
    <property type="molecule type" value="Genomic_DNA"/>
</dbReference>
<dbReference type="RefSeq" id="WP_277583022.1">
    <property type="nucleotide sequence ID" value="NZ_JAMBPY010000002.1"/>
</dbReference>
<proteinExistence type="predicted"/>
<dbReference type="SUPFAM" id="SSF54427">
    <property type="entry name" value="NTF2-like"/>
    <property type="match status" value="1"/>
</dbReference>
<evidence type="ECO:0000313" key="2">
    <source>
        <dbReference type="Proteomes" id="UP001152422"/>
    </source>
</evidence>
<dbReference type="AlphaFoldDB" id="A0A9X4L2L6"/>
<comment type="caution">
    <text evidence="1">The sequence shown here is derived from an EMBL/GenBank/DDBJ whole genome shotgun (WGS) entry which is preliminary data.</text>
</comment>
<protein>
    <submittedName>
        <fullName evidence="1">DNA-binding protein</fullName>
    </submittedName>
</protein>
<name>A0A9X4L2L6_9STAP</name>
<gene>
    <name evidence="1" type="ORF">M4L89_05410</name>
</gene>